<gene>
    <name evidence="1" type="ORF">DVR12_23120</name>
</gene>
<dbReference type="Proteomes" id="UP000260644">
    <property type="component" value="Unassembled WGS sequence"/>
</dbReference>
<dbReference type="Gene3D" id="1.25.40.10">
    <property type="entry name" value="Tetratricopeptide repeat domain"/>
    <property type="match status" value="1"/>
</dbReference>
<proteinExistence type="predicted"/>
<name>A0A3E1Y4B4_9BACT</name>
<sequence length="397" mass="45733">MLIGNSEDNSNKVYPLNKIRLRQLFYVFAISMLFLSCKSGEKLYNKGRYDEAVKVFVKKLQRKPKDVTANRLLATAYQHAQQESDNRVNSYLSSNNTLKWESVRNEYRAMQNLYQVIHSSPAALQLVKPKDYSTAITGAQENAAEARYNIGVSLLRRNDKASARNAYDEFTATLKLVNHYKDAEQLRDEAFQIGVVNVMVSQLEVRAPYYQFTANQFRDYLINELQRGSVNRFVRFYDEGLAHQDNIRPDEFIDLRFYDFVIGETYVDRLQKDVSKEIIVKTTKDSTGKEINYTQTVKATLFITTKTVVSKGLLDYQITDAATGKLRRTDRLPGSYTWRNQFGTFKGDERALSDEDKKLMGGKDIPPPPPADLFIAFTQPIYANLIRDLQTFYTRLP</sequence>
<evidence type="ECO:0000313" key="2">
    <source>
        <dbReference type="Proteomes" id="UP000260644"/>
    </source>
</evidence>
<dbReference type="InterPro" id="IPR011990">
    <property type="entry name" value="TPR-like_helical_dom_sf"/>
</dbReference>
<evidence type="ECO:0000313" key="1">
    <source>
        <dbReference type="EMBL" id="RFS19528.1"/>
    </source>
</evidence>
<organism evidence="1 2">
    <name type="scientific">Chitinophaga silvatica</name>
    <dbReference type="NCBI Taxonomy" id="2282649"/>
    <lineage>
        <taxon>Bacteria</taxon>
        <taxon>Pseudomonadati</taxon>
        <taxon>Bacteroidota</taxon>
        <taxon>Chitinophagia</taxon>
        <taxon>Chitinophagales</taxon>
        <taxon>Chitinophagaceae</taxon>
        <taxon>Chitinophaga</taxon>
    </lineage>
</organism>
<evidence type="ECO:0008006" key="3">
    <source>
        <dbReference type="Google" id="ProtNLM"/>
    </source>
</evidence>
<protein>
    <recommendedName>
        <fullName evidence="3">Tetratricopeptide repeat protein</fullName>
    </recommendedName>
</protein>
<dbReference type="SUPFAM" id="SSF48452">
    <property type="entry name" value="TPR-like"/>
    <property type="match status" value="1"/>
</dbReference>
<reference evidence="1 2" key="1">
    <citation type="submission" date="2018-07" db="EMBL/GenBank/DDBJ databases">
        <title>Chitinophaga K2CV101002-2 sp. nov., isolated from a monsoon evergreen broad-leaved forest soil.</title>
        <authorList>
            <person name="Lv Y."/>
        </authorList>
    </citation>
    <scope>NUCLEOTIDE SEQUENCE [LARGE SCALE GENOMIC DNA]</scope>
    <source>
        <strain evidence="1 2">GDMCC 1.1288</strain>
    </source>
</reference>
<keyword evidence="2" id="KW-1185">Reference proteome</keyword>
<dbReference type="AlphaFoldDB" id="A0A3E1Y4B4"/>
<comment type="caution">
    <text evidence="1">The sequence shown here is derived from an EMBL/GenBank/DDBJ whole genome shotgun (WGS) entry which is preliminary data.</text>
</comment>
<accession>A0A3E1Y4B4</accession>
<dbReference type="EMBL" id="QPMM01000013">
    <property type="protein sequence ID" value="RFS19528.1"/>
    <property type="molecule type" value="Genomic_DNA"/>
</dbReference>